<name>A0A5C6CG14_9BACT</name>
<evidence type="ECO:0000313" key="2">
    <source>
        <dbReference type="Proteomes" id="UP000316304"/>
    </source>
</evidence>
<sequence length="54" mass="6097">MSLIAPAIKTPSPLILTGAHLEQASKLDLFTPFVPAKRLLFIGFRRTRKIFFRA</sequence>
<gene>
    <name evidence="1" type="ORF">Pla52o_38360</name>
</gene>
<keyword evidence="2" id="KW-1185">Reference proteome</keyword>
<organism evidence="1 2">
    <name type="scientific">Novipirellula galeiformis</name>
    <dbReference type="NCBI Taxonomy" id="2528004"/>
    <lineage>
        <taxon>Bacteria</taxon>
        <taxon>Pseudomonadati</taxon>
        <taxon>Planctomycetota</taxon>
        <taxon>Planctomycetia</taxon>
        <taxon>Pirellulales</taxon>
        <taxon>Pirellulaceae</taxon>
        <taxon>Novipirellula</taxon>
    </lineage>
</organism>
<proteinExistence type="predicted"/>
<reference evidence="1 2" key="1">
    <citation type="submission" date="2019-02" db="EMBL/GenBank/DDBJ databases">
        <title>Deep-cultivation of Planctomycetes and their phenomic and genomic characterization uncovers novel biology.</title>
        <authorList>
            <person name="Wiegand S."/>
            <person name="Jogler M."/>
            <person name="Boedeker C."/>
            <person name="Pinto D."/>
            <person name="Vollmers J."/>
            <person name="Rivas-Marin E."/>
            <person name="Kohn T."/>
            <person name="Peeters S.H."/>
            <person name="Heuer A."/>
            <person name="Rast P."/>
            <person name="Oberbeckmann S."/>
            <person name="Bunk B."/>
            <person name="Jeske O."/>
            <person name="Meyerdierks A."/>
            <person name="Storesund J.E."/>
            <person name="Kallscheuer N."/>
            <person name="Luecker S."/>
            <person name="Lage O.M."/>
            <person name="Pohl T."/>
            <person name="Merkel B.J."/>
            <person name="Hornburger P."/>
            <person name="Mueller R.-W."/>
            <person name="Bruemmer F."/>
            <person name="Labrenz M."/>
            <person name="Spormann A.M."/>
            <person name="Op Den Camp H."/>
            <person name="Overmann J."/>
            <person name="Amann R."/>
            <person name="Jetten M.S.M."/>
            <person name="Mascher T."/>
            <person name="Medema M.H."/>
            <person name="Devos D.P."/>
            <person name="Kaster A.-K."/>
            <person name="Ovreas L."/>
            <person name="Rohde M."/>
            <person name="Galperin M.Y."/>
            <person name="Jogler C."/>
        </authorList>
    </citation>
    <scope>NUCLEOTIDE SEQUENCE [LARGE SCALE GENOMIC DNA]</scope>
    <source>
        <strain evidence="1 2">Pla52o</strain>
    </source>
</reference>
<dbReference type="EMBL" id="SJPT01000006">
    <property type="protein sequence ID" value="TWU21649.1"/>
    <property type="molecule type" value="Genomic_DNA"/>
</dbReference>
<dbReference type="Proteomes" id="UP000316304">
    <property type="component" value="Unassembled WGS sequence"/>
</dbReference>
<protein>
    <submittedName>
        <fullName evidence="1">Uncharacterized protein</fullName>
    </submittedName>
</protein>
<accession>A0A5C6CG14</accession>
<evidence type="ECO:0000313" key="1">
    <source>
        <dbReference type="EMBL" id="TWU21649.1"/>
    </source>
</evidence>
<comment type="caution">
    <text evidence="1">The sequence shown here is derived from an EMBL/GenBank/DDBJ whole genome shotgun (WGS) entry which is preliminary data.</text>
</comment>
<dbReference type="AlphaFoldDB" id="A0A5C6CG14"/>